<evidence type="ECO:0000259" key="7">
    <source>
        <dbReference type="SMART" id="SM01060"/>
    </source>
</evidence>
<sequence length="549" mass="63045">MFLFSDRGIPKSYRHQHGFGSHTFSLINKDRKLTWCKFIYKTDQGKWRITKKYLNTLLALGNRLRGNADKEAMLSAFEKSLPDLSNDIFEIFCNYTQIVHFPSIKQIFAFKHNDDISGIENLDPEEAEKIAGRDPDYAVRDLYESISEVDGYIKKYPSWTFYVQLMTPEQAKLQKFNPFDITKAFSISIQTDYTRVWPHKEFPLIEVGRFVLNRNASNNFAEIEQLAFSPNNLTPGVGASPDRLLQGRLFAYQDAHRYRLGANFQQIPVNKPINLTNNFQRDGFMCSFNQGGAPNYYPNSFGGPNSDPFAESWTPPPEYVAGFENYYPEFYEEDNYSQPRAFWEQVLDEGAKNRLYLKNHPAPKLAENNFFRASATRPILFLIIAFISIEVGDQHRVHNLAGAIKLANRTIQERIVDVFNNVSDDLGVRLKDLNEFNQLPWDDGGVVATFHQRQSPTSSERLISYKSVSDFWAKITNPSTSCVILTSFTIKTFAGFAAQGPESGTNLENRLSYPFFFHQAHLYFRFVVTAALTLDILRKTAHIFQRNNG</sequence>
<keyword evidence="4" id="KW-0479">Metal-binding</keyword>
<keyword evidence="5" id="KW-0560">Oxidoreductase</keyword>
<comment type="similarity">
    <text evidence="1">Belongs to the catalase family.</text>
</comment>
<dbReference type="GO" id="GO:0046872">
    <property type="term" value="F:metal ion binding"/>
    <property type="evidence" value="ECO:0007669"/>
    <property type="project" value="UniProtKB-KW"/>
</dbReference>
<dbReference type="STRING" id="77166.U4UM80"/>
<dbReference type="Gene3D" id="2.40.180.10">
    <property type="entry name" value="Catalase core domain"/>
    <property type="match status" value="2"/>
</dbReference>
<keyword evidence="2" id="KW-0575">Peroxidase</keyword>
<accession>U4UM80</accession>
<dbReference type="SUPFAM" id="SSF56634">
    <property type="entry name" value="Heme-dependent catalase-like"/>
    <property type="match status" value="2"/>
</dbReference>
<evidence type="ECO:0000256" key="6">
    <source>
        <dbReference type="ARBA" id="ARBA00023004"/>
    </source>
</evidence>
<evidence type="ECO:0000256" key="3">
    <source>
        <dbReference type="ARBA" id="ARBA00022617"/>
    </source>
</evidence>
<feature type="domain" description="Catalase core" evidence="7">
    <location>
        <begin position="4"/>
        <end position="305"/>
    </location>
</feature>
<evidence type="ECO:0000256" key="4">
    <source>
        <dbReference type="ARBA" id="ARBA00022723"/>
    </source>
</evidence>
<dbReference type="GO" id="GO:0020037">
    <property type="term" value="F:heme binding"/>
    <property type="evidence" value="ECO:0007669"/>
    <property type="project" value="InterPro"/>
</dbReference>
<dbReference type="InterPro" id="IPR020835">
    <property type="entry name" value="Catalase_sf"/>
</dbReference>
<dbReference type="InterPro" id="IPR011614">
    <property type="entry name" value="Catalase_core"/>
</dbReference>
<dbReference type="GO" id="GO:0004096">
    <property type="term" value="F:catalase activity"/>
    <property type="evidence" value="ECO:0007669"/>
    <property type="project" value="InterPro"/>
</dbReference>
<name>U4UM80_DENPD</name>
<reference evidence="8 9" key="1">
    <citation type="journal article" date="2013" name="Genome Biol.">
        <title>Draft genome of the mountain pine beetle, Dendroctonus ponderosae Hopkins, a major forest pest.</title>
        <authorList>
            <person name="Keeling C.I."/>
            <person name="Yuen M.M."/>
            <person name="Liao N.Y."/>
            <person name="Docking T.R."/>
            <person name="Chan S.K."/>
            <person name="Taylor G.A."/>
            <person name="Palmquist D.L."/>
            <person name="Jackman S.D."/>
            <person name="Nguyen A."/>
            <person name="Li M."/>
            <person name="Henderson H."/>
            <person name="Janes J.K."/>
            <person name="Zhao Y."/>
            <person name="Pandoh P."/>
            <person name="Moore R."/>
            <person name="Sperling F.A."/>
            <person name="Huber D.P."/>
            <person name="Birol I."/>
            <person name="Jones S.J."/>
            <person name="Bohlmann J."/>
        </authorList>
    </citation>
    <scope>NUCLEOTIDE SEQUENCE</scope>
</reference>
<gene>
    <name evidence="8" type="ORF">D910_12452</name>
</gene>
<dbReference type="GO" id="GO:0042542">
    <property type="term" value="P:response to hydrogen peroxide"/>
    <property type="evidence" value="ECO:0007669"/>
    <property type="project" value="TreeGrafter"/>
</dbReference>
<dbReference type="PROSITE" id="PS51402">
    <property type="entry name" value="CATALASE_3"/>
    <property type="match status" value="1"/>
</dbReference>
<dbReference type="Proteomes" id="UP000030742">
    <property type="component" value="Unassembled WGS sequence"/>
</dbReference>
<evidence type="ECO:0000256" key="5">
    <source>
        <dbReference type="ARBA" id="ARBA00023002"/>
    </source>
</evidence>
<proteinExistence type="inferred from homology"/>
<evidence type="ECO:0000313" key="9">
    <source>
        <dbReference type="Proteomes" id="UP000030742"/>
    </source>
</evidence>
<dbReference type="GO" id="GO:0042744">
    <property type="term" value="P:hydrogen peroxide catabolic process"/>
    <property type="evidence" value="ECO:0007669"/>
    <property type="project" value="TreeGrafter"/>
</dbReference>
<evidence type="ECO:0000256" key="1">
    <source>
        <dbReference type="ARBA" id="ARBA00005329"/>
    </source>
</evidence>
<dbReference type="SMART" id="SM01060">
    <property type="entry name" value="Catalase"/>
    <property type="match status" value="1"/>
</dbReference>
<keyword evidence="3" id="KW-0349">Heme</keyword>
<dbReference type="PANTHER" id="PTHR11465">
    <property type="entry name" value="CATALASE"/>
    <property type="match status" value="1"/>
</dbReference>
<dbReference type="GO" id="GO:0005737">
    <property type="term" value="C:cytoplasm"/>
    <property type="evidence" value="ECO:0007669"/>
    <property type="project" value="TreeGrafter"/>
</dbReference>
<keyword evidence="6" id="KW-0408">Iron</keyword>
<dbReference type="PANTHER" id="PTHR11465:SF9">
    <property type="entry name" value="CATALASE"/>
    <property type="match status" value="1"/>
</dbReference>
<evidence type="ECO:0000256" key="2">
    <source>
        <dbReference type="ARBA" id="ARBA00022559"/>
    </source>
</evidence>
<dbReference type="InterPro" id="IPR018028">
    <property type="entry name" value="Catalase"/>
</dbReference>
<organism evidence="8 9">
    <name type="scientific">Dendroctonus ponderosae</name>
    <name type="common">Mountain pine beetle</name>
    <dbReference type="NCBI Taxonomy" id="77166"/>
    <lineage>
        <taxon>Eukaryota</taxon>
        <taxon>Metazoa</taxon>
        <taxon>Ecdysozoa</taxon>
        <taxon>Arthropoda</taxon>
        <taxon>Hexapoda</taxon>
        <taxon>Insecta</taxon>
        <taxon>Pterygota</taxon>
        <taxon>Neoptera</taxon>
        <taxon>Endopterygota</taxon>
        <taxon>Coleoptera</taxon>
        <taxon>Polyphaga</taxon>
        <taxon>Cucujiformia</taxon>
        <taxon>Curculionidae</taxon>
        <taxon>Scolytinae</taxon>
        <taxon>Dendroctonus</taxon>
    </lineage>
</organism>
<dbReference type="EMBL" id="KB632410">
    <property type="protein sequence ID" value="ERL95184.1"/>
    <property type="molecule type" value="Genomic_DNA"/>
</dbReference>
<dbReference type="PROSITE" id="PS00437">
    <property type="entry name" value="CATALASE_1"/>
    <property type="match status" value="1"/>
</dbReference>
<dbReference type="InterPro" id="IPR002226">
    <property type="entry name" value="Catalase_haem_BS"/>
</dbReference>
<evidence type="ECO:0000313" key="8">
    <source>
        <dbReference type="EMBL" id="ERL95184.1"/>
    </source>
</evidence>
<protein>
    <recommendedName>
        <fullName evidence="7">Catalase core domain-containing protein</fullName>
    </recommendedName>
</protein>
<dbReference type="AlphaFoldDB" id="U4UM80"/>
<dbReference type="Pfam" id="PF00199">
    <property type="entry name" value="Catalase"/>
    <property type="match status" value="2"/>
</dbReference>
<dbReference type="OrthoDB" id="6880011at2759"/>